<accession>A0A8H5BCB1</accession>
<organism evidence="2 3">
    <name type="scientific">Ephemerocybe angulata</name>
    <dbReference type="NCBI Taxonomy" id="980116"/>
    <lineage>
        <taxon>Eukaryota</taxon>
        <taxon>Fungi</taxon>
        <taxon>Dikarya</taxon>
        <taxon>Basidiomycota</taxon>
        <taxon>Agaricomycotina</taxon>
        <taxon>Agaricomycetes</taxon>
        <taxon>Agaricomycetidae</taxon>
        <taxon>Agaricales</taxon>
        <taxon>Agaricineae</taxon>
        <taxon>Psathyrellaceae</taxon>
        <taxon>Ephemerocybe</taxon>
    </lineage>
</organism>
<proteinExistence type="predicted"/>
<evidence type="ECO:0000313" key="3">
    <source>
        <dbReference type="Proteomes" id="UP000541558"/>
    </source>
</evidence>
<dbReference type="AlphaFoldDB" id="A0A8H5BCB1"/>
<comment type="caution">
    <text evidence="2">The sequence shown here is derived from an EMBL/GenBank/DDBJ whole genome shotgun (WGS) entry which is preliminary data.</text>
</comment>
<gene>
    <name evidence="2" type="ORF">D9611_011399</name>
</gene>
<dbReference type="Proteomes" id="UP000541558">
    <property type="component" value="Unassembled WGS sequence"/>
</dbReference>
<feature type="region of interest" description="Disordered" evidence="1">
    <location>
        <begin position="142"/>
        <end position="169"/>
    </location>
</feature>
<dbReference type="EMBL" id="JAACJK010000170">
    <property type="protein sequence ID" value="KAF5320266.1"/>
    <property type="molecule type" value="Genomic_DNA"/>
</dbReference>
<name>A0A8H5BCB1_9AGAR</name>
<feature type="compositionally biased region" description="Basic residues" evidence="1">
    <location>
        <begin position="144"/>
        <end position="161"/>
    </location>
</feature>
<reference evidence="2 3" key="1">
    <citation type="journal article" date="2020" name="ISME J.">
        <title>Uncovering the hidden diversity of litter-decomposition mechanisms in mushroom-forming fungi.</title>
        <authorList>
            <person name="Floudas D."/>
            <person name="Bentzer J."/>
            <person name="Ahren D."/>
            <person name="Johansson T."/>
            <person name="Persson P."/>
            <person name="Tunlid A."/>
        </authorList>
    </citation>
    <scope>NUCLEOTIDE SEQUENCE [LARGE SCALE GENOMIC DNA]</scope>
    <source>
        <strain evidence="2 3">CBS 175.51</strain>
    </source>
</reference>
<keyword evidence="3" id="KW-1185">Reference proteome</keyword>
<sequence length="258" mass="28201">MHGTGWNGAHIALDAFPTVLEGYVSAWVYGSGLGQIFDRVTSLPLHSTSLSAQTTRLSDPLLAFCYHSALPWTASANDVDVLDVVQAAGSAFAQRHAALQNLLFRVSFKKILCQDRRPENLGRSSAASRLTLRDVTDLIEPKKPAAHHHHPEIPQHRRRRNLSVSSTPPMSSLGWVTKENLWIRGRVARIVENEPAMRPKPCAQGAVSLAESSVASDLLLKCRRRRKDVGMGMGILGDSQPIVRIMPCLVPCGVPSHA</sequence>
<protein>
    <submittedName>
        <fullName evidence="2">Uncharacterized protein</fullName>
    </submittedName>
</protein>
<evidence type="ECO:0000313" key="2">
    <source>
        <dbReference type="EMBL" id="KAF5320266.1"/>
    </source>
</evidence>
<evidence type="ECO:0000256" key="1">
    <source>
        <dbReference type="SAM" id="MobiDB-lite"/>
    </source>
</evidence>